<evidence type="ECO:0000259" key="3">
    <source>
        <dbReference type="Pfam" id="PF08541"/>
    </source>
</evidence>
<feature type="domain" description="Beta-ketoacyl-[acyl-carrier-protein] synthase III C-terminal" evidence="3">
    <location>
        <begin position="241"/>
        <end position="328"/>
    </location>
</feature>
<keyword evidence="2" id="KW-0012">Acyltransferase</keyword>
<dbReference type="Proteomes" id="UP001138802">
    <property type="component" value="Unassembled WGS sequence"/>
</dbReference>
<evidence type="ECO:0000313" key="6">
    <source>
        <dbReference type="Proteomes" id="UP001138802"/>
    </source>
</evidence>
<dbReference type="CDD" id="cd00830">
    <property type="entry name" value="KAS_III"/>
    <property type="match status" value="1"/>
</dbReference>
<proteinExistence type="predicted"/>
<dbReference type="RefSeq" id="WP_200389140.1">
    <property type="nucleotide sequence ID" value="NZ_NRSD01000023.1"/>
</dbReference>
<dbReference type="InterPro" id="IPR016039">
    <property type="entry name" value="Thiolase-like"/>
</dbReference>
<dbReference type="InterPro" id="IPR013751">
    <property type="entry name" value="ACP_syn_III_N"/>
</dbReference>
<dbReference type="Pfam" id="PF08541">
    <property type="entry name" value="ACP_syn_III_C"/>
    <property type="match status" value="1"/>
</dbReference>
<dbReference type="EMBL" id="NRSD01000023">
    <property type="protein sequence ID" value="MBK1646330.1"/>
    <property type="molecule type" value="Genomic_DNA"/>
</dbReference>
<dbReference type="Gene3D" id="3.40.47.10">
    <property type="match status" value="1"/>
</dbReference>
<evidence type="ECO:0000256" key="2">
    <source>
        <dbReference type="ARBA" id="ARBA00023315"/>
    </source>
</evidence>
<dbReference type="GO" id="GO:0006633">
    <property type="term" value="P:fatty acid biosynthetic process"/>
    <property type="evidence" value="ECO:0007669"/>
    <property type="project" value="InterPro"/>
</dbReference>
<sequence length="347" mass="37216">MSFTHVDGFRIAGVSSCVPPHAIDNTDCGKDYGAEEVRKVMAMAGVRSRRVVEPNVTSADLCFEAATALLAQLGWTPESVTGLILVTQSPDYFLPSSSCMVHKWLGLSDQCATFDVGLGCSGYPYGLYLAATMLKAGGQERILMLHGETPSRFTSPDDHATTLLFGDAGSATALERVDSGCRPASFCLQTDGSGYDALILPGGGFRDRAPANARDTYLFMDGAAVFNFTIKRVPRMIEDTLAFAGLSSSEIDWYLFHQSNRFIMKHLAKKCALPAERVPFVLEQFGNSGGASVALAFTQGIPDTDRRDCRVMALGYGVGLSWGAAIVDLPGAAPLIHLDYTGTLKRS</sequence>
<dbReference type="Pfam" id="PF08545">
    <property type="entry name" value="ACP_syn_III"/>
    <property type="match status" value="1"/>
</dbReference>
<gene>
    <name evidence="5" type="ORF">CKO25_17080</name>
</gene>
<evidence type="ECO:0000256" key="1">
    <source>
        <dbReference type="ARBA" id="ARBA00022679"/>
    </source>
</evidence>
<comment type="caution">
    <text evidence="5">The sequence shown here is derived from an EMBL/GenBank/DDBJ whole genome shotgun (WGS) entry which is preliminary data.</text>
</comment>
<dbReference type="InterPro" id="IPR013747">
    <property type="entry name" value="ACP_syn_III_C"/>
</dbReference>
<keyword evidence="1" id="KW-0808">Transferase</keyword>
<keyword evidence="6" id="KW-1185">Reference proteome</keyword>
<evidence type="ECO:0000259" key="4">
    <source>
        <dbReference type="Pfam" id="PF08545"/>
    </source>
</evidence>
<accession>A0A9X0WKT6</accession>
<dbReference type="GO" id="GO:0044550">
    <property type="term" value="P:secondary metabolite biosynthetic process"/>
    <property type="evidence" value="ECO:0007669"/>
    <property type="project" value="TreeGrafter"/>
</dbReference>
<reference evidence="5 6" key="1">
    <citation type="journal article" date="2020" name="Microorganisms">
        <title>Osmotic Adaptation and Compatible Solute Biosynthesis of Phototrophic Bacteria as Revealed from Genome Analyses.</title>
        <authorList>
            <person name="Imhoff J.F."/>
            <person name="Rahn T."/>
            <person name="Kunzel S."/>
            <person name="Keller A."/>
            <person name="Neulinger S.C."/>
        </authorList>
    </citation>
    <scope>NUCLEOTIDE SEQUENCE [LARGE SCALE GENOMIC DNA]</scope>
    <source>
        <strain evidence="5 6">DSM 21303</strain>
    </source>
</reference>
<dbReference type="PANTHER" id="PTHR34069">
    <property type="entry name" value="3-OXOACYL-[ACYL-CARRIER-PROTEIN] SYNTHASE 3"/>
    <property type="match status" value="1"/>
</dbReference>
<dbReference type="AlphaFoldDB" id="A0A9X0WKT6"/>
<dbReference type="SUPFAM" id="SSF53901">
    <property type="entry name" value="Thiolase-like"/>
    <property type="match status" value="1"/>
</dbReference>
<dbReference type="PANTHER" id="PTHR34069:SF2">
    <property type="entry name" value="BETA-KETOACYL-[ACYL-CARRIER-PROTEIN] SYNTHASE III"/>
    <property type="match status" value="1"/>
</dbReference>
<name>A0A9X0WKT6_9GAMM</name>
<evidence type="ECO:0000313" key="5">
    <source>
        <dbReference type="EMBL" id="MBK1646330.1"/>
    </source>
</evidence>
<protein>
    <submittedName>
        <fullName evidence="5">3-oxoacyl-ACP synthase</fullName>
    </submittedName>
</protein>
<dbReference type="GO" id="GO:0004315">
    <property type="term" value="F:3-oxoacyl-[acyl-carrier-protein] synthase activity"/>
    <property type="evidence" value="ECO:0007669"/>
    <property type="project" value="InterPro"/>
</dbReference>
<feature type="domain" description="Beta-ketoacyl-[acyl-carrier-protein] synthase III N-terminal" evidence="4">
    <location>
        <begin position="114"/>
        <end position="192"/>
    </location>
</feature>
<organism evidence="5 6">
    <name type="scientific">Thiocapsa imhoffii</name>
    <dbReference type="NCBI Taxonomy" id="382777"/>
    <lineage>
        <taxon>Bacteria</taxon>
        <taxon>Pseudomonadati</taxon>
        <taxon>Pseudomonadota</taxon>
        <taxon>Gammaproteobacteria</taxon>
        <taxon>Chromatiales</taxon>
        <taxon>Chromatiaceae</taxon>
        <taxon>Thiocapsa</taxon>
    </lineage>
</organism>